<dbReference type="Pfam" id="PF12101">
    <property type="entry name" value="DUF3577"/>
    <property type="match status" value="1"/>
</dbReference>
<dbReference type="NCBIfam" id="NF040584">
    <property type="entry name" value="STY4534_fam"/>
    <property type="match status" value="1"/>
</dbReference>
<dbReference type="EMBL" id="MTEJ01000356">
    <property type="protein sequence ID" value="OQX04136.1"/>
    <property type="molecule type" value="Genomic_DNA"/>
</dbReference>
<dbReference type="AlphaFoldDB" id="A0A1Y1QF18"/>
<comment type="caution">
    <text evidence="1">The sequence shown here is derived from an EMBL/GenBank/DDBJ whole genome shotgun (WGS) entry which is preliminary data.</text>
</comment>
<dbReference type="Proteomes" id="UP000192491">
    <property type="component" value="Unassembled WGS sequence"/>
</dbReference>
<reference evidence="1 2" key="1">
    <citation type="submission" date="2017-01" db="EMBL/GenBank/DDBJ databases">
        <title>Novel large sulfur bacteria in the metagenomes of groundwater-fed chemosynthetic microbial mats in the Lake Huron basin.</title>
        <authorList>
            <person name="Sharrar A.M."/>
            <person name="Flood B.E."/>
            <person name="Bailey J.V."/>
            <person name="Jones D.S."/>
            <person name="Biddanda B."/>
            <person name="Ruberg S.A."/>
            <person name="Marcus D.N."/>
            <person name="Dick G.J."/>
        </authorList>
    </citation>
    <scope>NUCLEOTIDE SEQUENCE [LARGE SCALE GENOMIC DNA]</scope>
    <source>
        <strain evidence="1">A8</strain>
    </source>
</reference>
<proteinExistence type="predicted"/>
<protein>
    <recommendedName>
        <fullName evidence="3">DUF3577 domain-containing protein</fullName>
    </recommendedName>
</protein>
<dbReference type="InterPro" id="IPR021960">
    <property type="entry name" value="DUF3577"/>
</dbReference>
<evidence type="ECO:0000313" key="1">
    <source>
        <dbReference type="EMBL" id="OQX04136.1"/>
    </source>
</evidence>
<evidence type="ECO:0000313" key="2">
    <source>
        <dbReference type="Proteomes" id="UP000192491"/>
    </source>
</evidence>
<gene>
    <name evidence="1" type="ORF">BWK73_37245</name>
</gene>
<accession>A0A1Y1QF18</accession>
<evidence type="ECO:0008006" key="3">
    <source>
        <dbReference type="Google" id="ProtNLM"/>
    </source>
</evidence>
<name>A0A1Y1QF18_9GAMM</name>
<sequence length="140" mass="15150">MTPSTPSQSYFNLHVSGLGYVSRIREVTVKRGSPFLACTIAALHGSADNVEYTKFDCRVSGAEAEKLIRRCMDAVNADKKVLLGFNLGDLYPDLYEKKDGTPGVALKARLLRIDWIKIDGNSVYTAPPRDAAGAEAAEAA</sequence>
<organism evidence="1 2">
    <name type="scientific">Thiothrix lacustris</name>
    <dbReference type="NCBI Taxonomy" id="525917"/>
    <lineage>
        <taxon>Bacteria</taxon>
        <taxon>Pseudomonadati</taxon>
        <taxon>Pseudomonadota</taxon>
        <taxon>Gammaproteobacteria</taxon>
        <taxon>Thiotrichales</taxon>
        <taxon>Thiotrichaceae</taxon>
        <taxon>Thiothrix</taxon>
    </lineage>
</organism>